<dbReference type="InterPro" id="IPR015867">
    <property type="entry name" value="N-reg_PII/ATP_PRibTrfase_C"/>
</dbReference>
<dbReference type="RefSeq" id="WP_163725348.1">
    <property type="nucleotide sequence ID" value="NZ_AP022574.1"/>
</dbReference>
<evidence type="ECO:0008006" key="4">
    <source>
        <dbReference type="Google" id="ProtNLM"/>
    </source>
</evidence>
<dbReference type="EMBL" id="AP022574">
    <property type="protein sequence ID" value="BBX71219.1"/>
    <property type="molecule type" value="Genomic_DNA"/>
</dbReference>
<dbReference type="Gene3D" id="3.30.70.120">
    <property type="match status" value="3"/>
</dbReference>
<dbReference type="PANTHER" id="PTHR35983:SF1">
    <property type="entry name" value="UPF0166 PROTEIN TM_0021"/>
    <property type="match status" value="1"/>
</dbReference>
<sequence>MTGLTDTLKLTVHFAERERTDGRYLADALLDLYADRGVATSIMLRGISSFGPRNIVRSDESLSLSEDLPVVVSAVDAPGVIDAVVDEVVALTGRGLITLERARAVSGALPDLDHTVKLTVYLGRQQRAGRLAGYQAACEIFRRHGFASATTLLGVDGTVSGQRRRARFFSRNGDVPTMVAAIGTPAQAVACRDELVETLDDPLLTLERAQLCKRDGRVLERPDQTTGAMPAFQKLTVVTSEDSRYRGIAIHRALVRRLRDSRAVSGATVLRGLWGFHGDHVPHGDRMFRLGRSVPVTTIVVDTPEAISRCFAIVDELTDGHGLVLCETVPAVLAVDHENRRGDLHL</sequence>
<organism evidence="2 3">
    <name type="scientific">Mycolicibacterium psychrotolerans</name>
    <dbReference type="NCBI Taxonomy" id="216929"/>
    <lineage>
        <taxon>Bacteria</taxon>
        <taxon>Bacillati</taxon>
        <taxon>Actinomycetota</taxon>
        <taxon>Actinomycetes</taxon>
        <taxon>Mycobacteriales</taxon>
        <taxon>Mycobacteriaceae</taxon>
        <taxon>Mycolicibacterium</taxon>
    </lineage>
</organism>
<comment type="similarity">
    <text evidence="1">Belongs to the UPF0166 family.</text>
</comment>
<evidence type="ECO:0000313" key="3">
    <source>
        <dbReference type="Proteomes" id="UP000466514"/>
    </source>
</evidence>
<dbReference type="InterPro" id="IPR011322">
    <property type="entry name" value="N-reg_PII-like_a/b"/>
</dbReference>
<dbReference type="Proteomes" id="UP000466514">
    <property type="component" value="Chromosome"/>
</dbReference>
<dbReference type="SUPFAM" id="SSF54913">
    <property type="entry name" value="GlnB-like"/>
    <property type="match status" value="3"/>
</dbReference>
<name>A0A7I7MIY1_9MYCO</name>
<dbReference type="AlphaFoldDB" id="A0A7I7MIY1"/>
<dbReference type="Pfam" id="PF02641">
    <property type="entry name" value="DUF190"/>
    <property type="match status" value="3"/>
</dbReference>
<dbReference type="InterPro" id="IPR003793">
    <property type="entry name" value="UPF0166"/>
</dbReference>
<reference evidence="2 3" key="1">
    <citation type="journal article" date="2019" name="Emerg. Microbes Infect.">
        <title>Comprehensive subspecies identification of 175 nontuberculous mycobacteria species based on 7547 genomic profiles.</title>
        <authorList>
            <person name="Matsumoto Y."/>
            <person name="Kinjo T."/>
            <person name="Motooka D."/>
            <person name="Nabeya D."/>
            <person name="Jung N."/>
            <person name="Uechi K."/>
            <person name="Horii T."/>
            <person name="Iida T."/>
            <person name="Fujita J."/>
            <person name="Nakamura S."/>
        </authorList>
    </citation>
    <scope>NUCLEOTIDE SEQUENCE [LARGE SCALE GENOMIC DNA]</scope>
    <source>
        <strain evidence="2 3">JCM 13323</strain>
    </source>
</reference>
<dbReference type="PANTHER" id="PTHR35983">
    <property type="entry name" value="UPF0166 PROTEIN TM_0021"/>
    <property type="match status" value="1"/>
</dbReference>
<evidence type="ECO:0000313" key="2">
    <source>
        <dbReference type="EMBL" id="BBX71219.1"/>
    </source>
</evidence>
<evidence type="ECO:0000256" key="1">
    <source>
        <dbReference type="ARBA" id="ARBA00010554"/>
    </source>
</evidence>
<dbReference type="KEGG" id="mpsc:MPSYJ_46800"/>
<gene>
    <name evidence="2" type="ORF">MPSYJ_46800</name>
</gene>
<protein>
    <recommendedName>
        <fullName evidence="4">DUF190 domain-containing protein</fullName>
    </recommendedName>
</protein>
<keyword evidence="3" id="KW-1185">Reference proteome</keyword>
<proteinExistence type="inferred from homology"/>
<accession>A0A7I7MIY1</accession>